<evidence type="ECO:0000256" key="3">
    <source>
        <dbReference type="ARBA" id="ARBA00022989"/>
    </source>
</evidence>
<feature type="transmembrane region" description="Helical" evidence="6">
    <location>
        <begin position="79"/>
        <end position="97"/>
    </location>
</feature>
<dbReference type="Pfam" id="PF08551">
    <property type="entry name" value="DUF1751"/>
    <property type="match status" value="1"/>
</dbReference>
<name>A0ABP0X9R1_9BRYO</name>
<dbReference type="SMART" id="SM01160">
    <property type="entry name" value="DUF1751"/>
    <property type="match status" value="1"/>
</dbReference>
<organism evidence="7 8">
    <name type="scientific">Sphagnum jensenii</name>
    <dbReference type="NCBI Taxonomy" id="128206"/>
    <lineage>
        <taxon>Eukaryota</taxon>
        <taxon>Viridiplantae</taxon>
        <taxon>Streptophyta</taxon>
        <taxon>Embryophyta</taxon>
        <taxon>Bryophyta</taxon>
        <taxon>Sphagnophytina</taxon>
        <taxon>Sphagnopsida</taxon>
        <taxon>Sphagnales</taxon>
        <taxon>Sphagnaceae</taxon>
        <taxon>Sphagnum</taxon>
    </lineage>
</organism>
<evidence type="ECO:0000313" key="7">
    <source>
        <dbReference type="EMBL" id="CAK9275840.1"/>
    </source>
</evidence>
<evidence type="ECO:0000256" key="4">
    <source>
        <dbReference type="ARBA" id="ARBA00023136"/>
    </source>
</evidence>
<feature type="transmembrane region" description="Helical" evidence="6">
    <location>
        <begin position="197"/>
        <end position="215"/>
    </location>
</feature>
<keyword evidence="4 6" id="KW-0472">Membrane</keyword>
<dbReference type="PANTHER" id="PTHR13377">
    <property type="entry name" value="PLACENTAL PROTEIN 6"/>
    <property type="match status" value="1"/>
</dbReference>
<comment type="subcellular location">
    <subcellularLocation>
        <location evidence="1">Membrane</location>
        <topology evidence="1">Multi-pass membrane protein</topology>
    </subcellularLocation>
</comment>
<dbReference type="Gene3D" id="1.20.1540.10">
    <property type="entry name" value="Rhomboid-like"/>
    <property type="match status" value="1"/>
</dbReference>
<evidence type="ECO:0000256" key="5">
    <source>
        <dbReference type="SAM" id="MobiDB-lite"/>
    </source>
</evidence>
<evidence type="ECO:0008006" key="9">
    <source>
        <dbReference type="Google" id="ProtNLM"/>
    </source>
</evidence>
<feature type="transmembrane region" description="Helical" evidence="6">
    <location>
        <begin position="109"/>
        <end position="131"/>
    </location>
</feature>
<dbReference type="InterPro" id="IPR035952">
    <property type="entry name" value="Rhomboid-like_sf"/>
</dbReference>
<protein>
    <recommendedName>
        <fullName evidence="9">Rhomboid protein</fullName>
    </recommendedName>
</protein>
<evidence type="ECO:0000256" key="2">
    <source>
        <dbReference type="ARBA" id="ARBA00022692"/>
    </source>
</evidence>
<evidence type="ECO:0000313" key="8">
    <source>
        <dbReference type="Proteomes" id="UP001497444"/>
    </source>
</evidence>
<proteinExistence type="predicted"/>
<accession>A0ABP0X9R1</accession>
<keyword evidence="8" id="KW-1185">Reference proteome</keyword>
<dbReference type="SUPFAM" id="SSF144091">
    <property type="entry name" value="Rhomboid-like"/>
    <property type="match status" value="1"/>
</dbReference>
<feature type="region of interest" description="Disordered" evidence="5">
    <location>
        <begin position="306"/>
        <end position="325"/>
    </location>
</feature>
<reference evidence="7" key="1">
    <citation type="submission" date="2024-02" db="EMBL/GenBank/DDBJ databases">
        <authorList>
            <consortium name="ELIXIR-Norway"/>
            <consortium name="Elixir Norway"/>
        </authorList>
    </citation>
    <scope>NUCLEOTIDE SEQUENCE</scope>
</reference>
<dbReference type="InterPro" id="IPR013861">
    <property type="entry name" value="TMEM115/Pdh1/Rbl19"/>
</dbReference>
<feature type="region of interest" description="Disordered" evidence="5">
    <location>
        <begin position="270"/>
        <end position="290"/>
    </location>
</feature>
<keyword evidence="2 6" id="KW-0812">Transmembrane</keyword>
<sequence length="325" mass="36166">MRPAFFSLISFSISTAVDDGGAGPFTGFTRLSKGLAVLLAIGFLLTSILPFTVEYLALIPGRSIPFVWTVLTAGYLERSIFSLIVSIAALLIVGRLLEPFWGSKEFLKFIVFVNFFASANTFVLAVFLYYVSRRGDFLYVSVSGFHGVLAGFMVAVKQIMPDQEVPFLLKLRAKWLPSMFVLSALIASIILNEPMHFVPFIVFGTYGSWLYLRYLQRKPEAGFKGDASSEFALTTFFPGFLQPLVDPVFAVFEKIFCGRRNQVLEEGQDFDLGKPLPGSDPVEANRRRERGARALEERLGSVTKTETKVLSTENLPSSVENEDMV</sequence>
<dbReference type="Proteomes" id="UP001497444">
    <property type="component" value="Chromosome 7"/>
</dbReference>
<feature type="transmembrane region" description="Helical" evidence="6">
    <location>
        <begin position="175"/>
        <end position="191"/>
    </location>
</feature>
<dbReference type="PANTHER" id="PTHR13377:SF3">
    <property type="entry name" value="TRANSMEMBRANE PROTEIN 115"/>
    <property type="match status" value="1"/>
</dbReference>
<evidence type="ECO:0000256" key="6">
    <source>
        <dbReference type="SAM" id="Phobius"/>
    </source>
</evidence>
<feature type="transmembrane region" description="Helical" evidence="6">
    <location>
        <begin position="137"/>
        <end position="155"/>
    </location>
</feature>
<keyword evidence="3 6" id="KW-1133">Transmembrane helix</keyword>
<dbReference type="EMBL" id="OZ020102">
    <property type="protein sequence ID" value="CAK9275840.1"/>
    <property type="molecule type" value="Genomic_DNA"/>
</dbReference>
<gene>
    <name evidence="7" type="ORF">CSSPJE1EN1_LOCUS21318</name>
</gene>
<evidence type="ECO:0000256" key="1">
    <source>
        <dbReference type="ARBA" id="ARBA00004141"/>
    </source>
</evidence>
<feature type="compositionally biased region" description="Polar residues" evidence="5">
    <location>
        <begin position="306"/>
        <end position="319"/>
    </location>
</feature>
<feature type="transmembrane region" description="Helical" evidence="6">
    <location>
        <begin position="35"/>
        <end position="59"/>
    </location>
</feature>